<comment type="caution">
    <text evidence="1">The sequence shown here is derived from an EMBL/GenBank/DDBJ whole genome shotgun (WGS) entry which is preliminary data.</text>
</comment>
<reference evidence="1 2" key="1">
    <citation type="submission" date="2019-02" db="EMBL/GenBank/DDBJ databases">
        <title>Genomic Encyclopedia of Type Strains, Phase IV (KMG-IV): sequencing the most valuable type-strain genomes for metagenomic binning, comparative biology and taxonomic classification.</title>
        <authorList>
            <person name="Goeker M."/>
        </authorList>
    </citation>
    <scope>NUCLEOTIDE SEQUENCE [LARGE SCALE GENOMIC DNA]</scope>
    <source>
        <strain evidence="1 2">DSM 18116</strain>
    </source>
</reference>
<protein>
    <submittedName>
        <fullName evidence="1">Uncharacterized protein</fullName>
    </submittedName>
</protein>
<proteinExistence type="predicted"/>
<organism evidence="1 2">
    <name type="scientific">Pseudobacter ginsenosidimutans</name>
    <dbReference type="NCBI Taxonomy" id="661488"/>
    <lineage>
        <taxon>Bacteria</taxon>
        <taxon>Pseudomonadati</taxon>
        <taxon>Bacteroidota</taxon>
        <taxon>Chitinophagia</taxon>
        <taxon>Chitinophagales</taxon>
        <taxon>Chitinophagaceae</taxon>
        <taxon>Pseudobacter</taxon>
    </lineage>
</organism>
<name>A0A4V2F0N7_9BACT</name>
<keyword evidence="2" id="KW-1185">Reference proteome</keyword>
<accession>A0A4V2F0N7</accession>
<dbReference type="RefSeq" id="WP_130541283.1">
    <property type="nucleotide sequence ID" value="NZ_CP042431.1"/>
</dbReference>
<gene>
    <name evidence="1" type="ORF">EV199_2666</name>
</gene>
<evidence type="ECO:0000313" key="2">
    <source>
        <dbReference type="Proteomes" id="UP000293874"/>
    </source>
</evidence>
<dbReference type="AlphaFoldDB" id="A0A4V2F0N7"/>
<dbReference type="Proteomes" id="UP000293874">
    <property type="component" value="Unassembled WGS sequence"/>
</dbReference>
<evidence type="ECO:0000313" key="1">
    <source>
        <dbReference type="EMBL" id="RZS70771.1"/>
    </source>
</evidence>
<sequence>MENKKKLSGAEILGIKVIVDPDMECSDQILFPEKLAKAKETIKKIKNWPPGFEGCGEMDPDE</sequence>
<dbReference type="EMBL" id="SGXA01000002">
    <property type="protein sequence ID" value="RZS70771.1"/>
    <property type="molecule type" value="Genomic_DNA"/>
</dbReference>